<proteinExistence type="predicted"/>
<evidence type="ECO:0000313" key="3">
    <source>
        <dbReference type="Proteomes" id="UP000835052"/>
    </source>
</evidence>
<evidence type="ECO:0000256" key="1">
    <source>
        <dbReference type="SAM" id="Coils"/>
    </source>
</evidence>
<dbReference type="EMBL" id="CAJGYM010000155">
    <property type="protein sequence ID" value="CAD6199110.1"/>
    <property type="molecule type" value="Genomic_DNA"/>
</dbReference>
<reference evidence="2" key="1">
    <citation type="submission" date="2020-10" db="EMBL/GenBank/DDBJ databases">
        <authorList>
            <person name="Kikuchi T."/>
        </authorList>
    </citation>
    <scope>NUCLEOTIDE SEQUENCE</scope>
    <source>
        <strain evidence="2">NKZ352</strain>
    </source>
</reference>
<protein>
    <submittedName>
        <fullName evidence="2">Uncharacterized protein</fullName>
    </submittedName>
</protein>
<name>A0A8S1HV01_9PELO</name>
<keyword evidence="3" id="KW-1185">Reference proteome</keyword>
<evidence type="ECO:0000313" key="2">
    <source>
        <dbReference type="EMBL" id="CAD6199110.1"/>
    </source>
</evidence>
<accession>A0A8S1HV01</accession>
<keyword evidence="1" id="KW-0175">Coiled coil</keyword>
<organism evidence="2 3">
    <name type="scientific">Caenorhabditis auriculariae</name>
    <dbReference type="NCBI Taxonomy" id="2777116"/>
    <lineage>
        <taxon>Eukaryota</taxon>
        <taxon>Metazoa</taxon>
        <taxon>Ecdysozoa</taxon>
        <taxon>Nematoda</taxon>
        <taxon>Chromadorea</taxon>
        <taxon>Rhabditida</taxon>
        <taxon>Rhabditina</taxon>
        <taxon>Rhabditomorpha</taxon>
        <taxon>Rhabditoidea</taxon>
        <taxon>Rhabditidae</taxon>
        <taxon>Peloderinae</taxon>
        <taxon>Caenorhabditis</taxon>
    </lineage>
</organism>
<sequence length="506" mass="59541">MNGRKRHLDDQSGSDTLELQRMMGALKQTLEGRLEEVGQVKDEMTYYSEDASVKRSKIHDIYQRRKKKVRSDYDAGLRCLNRGLYGPTRSTAAEERRKSVQEKYNRELERLVYWKDLELENWSFLGQIRRQNVHFHDNLRDHLSSLTTTLGYFLNDLHCDLEMKHSNQIVMSILNFLKRNEMTRIRLTEEHADRLNSLKVYCSDWQKRIEAGDITEKDIEPAFETFLIDLEKRLDLMKSDEAELKKLRISLEAFLEERKRLLIASFHQKSQAEKQPEIIFVEKVVKEEPGGEILSTEDPKERFCLRDRQRNRNHRIASFFFLEAILWQKDQKDDLQEILVRLASLSEDAKKFILGFSEVSKNPVDSSMLSSFASSCQDVWKIAEKECMPGNTIVDNFSNLRFSFQKISSLFYKASFNLAIRLYENRPVEESEKTFRGKKAELSFKESEIVSSAVTNCIDTYVTVHGKERFSYHRKMQMYVPSLFRLMNEVKNGLKEFGDEEVDEFL</sequence>
<dbReference type="Proteomes" id="UP000835052">
    <property type="component" value="Unassembled WGS sequence"/>
</dbReference>
<dbReference type="AlphaFoldDB" id="A0A8S1HV01"/>
<feature type="coiled-coil region" evidence="1">
    <location>
        <begin position="227"/>
        <end position="257"/>
    </location>
</feature>
<gene>
    <name evidence="2" type="ORF">CAUJ_LOCUS15014</name>
</gene>
<comment type="caution">
    <text evidence="2">The sequence shown here is derived from an EMBL/GenBank/DDBJ whole genome shotgun (WGS) entry which is preliminary data.</text>
</comment>